<dbReference type="Proteomes" id="UP001144347">
    <property type="component" value="Unassembled WGS sequence"/>
</dbReference>
<dbReference type="RefSeq" id="WP_269428019.1">
    <property type="nucleotide sequence ID" value="NZ_JAPWGM010000004.1"/>
</dbReference>
<name>A0ABT4LAL6_9SPHI</name>
<protein>
    <submittedName>
        <fullName evidence="1">Uncharacterized protein</fullName>
    </submittedName>
</protein>
<sequence>MNYEIKQCPEFPFFGASYPDARCIDGYLWDLDWCDENGRLTKGGEYPCPFCNSEESIQMGIDDEEGTREEIIIQRDLFWKKYDYTP</sequence>
<evidence type="ECO:0000313" key="2">
    <source>
        <dbReference type="Proteomes" id="UP001144347"/>
    </source>
</evidence>
<reference evidence="1" key="1">
    <citation type="submission" date="2022-12" db="EMBL/GenBank/DDBJ databases">
        <title>Genome sequence of HCMS5-2.</title>
        <authorList>
            <person name="Woo H."/>
        </authorList>
    </citation>
    <scope>NUCLEOTIDE SEQUENCE</scope>
    <source>
        <strain evidence="1">HCMS5-2</strain>
    </source>
</reference>
<gene>
    <name evidence="1" type="ORF">O0955_13215</name>
</gene>
<evidence type="ECO:0000313" key="1">
    <source>
        <dbReference type="EMBL" id="MCZ4244966.1"/>
    </source>
</evidence>
<comment type="caution">
    <text evidence="1">The sequence shown here is derived from an EMBL/GenBank/DDBJ whole genome shotgun (WGS) entry which is preliminary data.</text>
</comment>
<proteinExistence type="predicted"/>
<accession>A0ABT4LAL6</accession>
<keyword evidence="2" id="KW-1185">Reference proteome</keyword>
<organism evidence="1 2">
    <name type="scientific">Pedobacter punctiformis</name>
    <dbReference type="NCBI Taxonomy" id="3004097"/>
    <lineage>
        <taxon>Bacteria</taxon>
        <taxon>Pseudomonadati</taxon>
        <taxon>Bacteroidota</taxon>
        <taxon>Sphingobacteriia</taxon>
        <taxon>Sphingobacteriales</taxon>
        <taxon>Sphingobacteriaceae</taxon>
        <taxon>Pedobacter</taxon>
    </lineage>
</organism>
<dbReference type="EMBL" id="JAPWGM010000004">
    <property type="protein sequence ID" value="MCZ4244966.1"/>
    <property type="molecule type" value="Genomic_DNA"/>
</dbReference>